<evidence type="ECO:0000313" key="2">
    <source>
        <dbReference type="EMBL" id="WOE74020.1"/>
    </source>
</evidence>
<dbReference type="InterPro" id="IPR000073">
    <property type="entry name" value="AB_hydrolase_1"/>
</dbReference>
<keyword evidence="2" id="KW-0378">Hydrolase</keyword>
<dbReference type="EMBL" id="CP136594">
    <property type="protein sequence ID" value="WOE74020.1"/>
    <property type="molecule type" value="Genomic_DNA"/>
</dbReference>
<dbReference type="SUPFAM" id="SSF53474">
    <property type="entry name" value="alpha/beta-Hydrolases"/>
    <property type="match status" value="1"/>
</dbReference>
<dbReference type="RefSeq" id="WP_317080252.1">
    <property type="nucleotide sequence ID" value="NZ_CP136594.1"/>
</dbReference>
<proteinExistence type="predicted"/>
<accession>A0AA97F7M7</accession>
<gene>
    <name evidence="2" type="ORF">RB602_09105</name>
</gene>
<dbReference type="GO" id="GO:0016787">
    <property type="term" value="F:hydrolase activity"/>
    <property type="evidence" value="ECO:0007669"/>
    <property type="project" value="UniProtKB-KW"/>
</dbReference>
<evidence type="ECO:0000313" key="3">
    <source>
        <dbReference type="Proteomes" id="UP001302429"/>
    </source>
</evidence>
<dbReference type="AlphaFoldDB" id="A0AA97F7M7"/>
<sequence length="297" mass="32570">MQPDDQRSASIFRLKDGRALAYQCFGDASGFPTFYFHGTPSSRLEAGFADAAALDHGLRLIAIDRPGFGQSDFLPGRKFIDWPDDVIALADYLGVGAFGVAGHSGAGPHLFACGAMISPERLKFIGALGPWGPIATADTANSLNALDRSYMAIARQLPWTMHAAFAPIGWAALYWPDLFFGIMKANVSAADKAMLEQPEILHIFRQTEKEAFRQGSRGPAHEALIAYQDWGFDITDVRVPTYIWLGDEDIFVPQSMGRYLAQHIPNAELHMVPGKGHLNIENWHDIFAACAQHIATP</sequence>
<dbReference type="Proteomes" id="UP001302429">
    <property type="component" value="Chromosome"/>
</dbReference>
<feature type="domain" description="AB hydrolase-1" evidence="1">
    <location>
        <begin position="37"/>
        <end position="287"/>
    </location>
</feature>
<dbReference type="KEGG" id="acoa:RB602_09105"/>
<dbReference type="InterPro" id="IPR029058">
    <property type="entry name" value="AB_hydrolase_fold"/>
</dbReference>
<dbReference type="PANTHER" id="PTHR45763:SF46">
    <property type="entry name" value="AB HYDROLASE-1 DOMAIN-CONTAINING PROTEIN"/>
    <property type="match status" value="1"/>
</dbReference>
<dbReference type="PANTHER" id="PTHR45763">
    <property type="entry name" value="HYDROLASE, ALPHA/BETA FOLD FAMILY PROTEIN, EXPRESSED-RELATED"/>
    <property type="match status" value="1"/>
</dbReference>
<reference evidence="2 3" key="1">
    <citation type="submission" date="2023-10" db="EMBL/GenBank/DDBJ databases">
        <title>Complete genome sequence of a Sphingomonadaceae bacterium.</title>
        <authorList>
            <person name="Yan C."/>
        </authorList>
    </citation>
    <scope>NUCLEOTIDE SEQUENCE [LARGE SCALE GENOMIC DNA]</scope>
    <source>
        <strain evidence="2 3">SCSIO 66989</strain>
    </source>
</reference>
<name>A0AA97F7M7_9SPHN</name>
<dbReference type="Gene3D" id="3.40.50.1820">
    <property type="entry name" value="alpha/beta hydrolase"/>
    <property type="match status" value="1"/>
</dbReference>
<keyword evidence="3" id="KW-1185">Reference proteome</keyword>
<evidence type="ECO:0000259" key="1">
    <source>
        <dbReference type="Pfam" id="PF12697"/>
    </source>
</evidence>
<organism evidence="2 3">
    <name type="scientific">Alterisphingorhabdus coralli</name>
    <dbReference type="NCBI Taxonomy" id="3071408"/>
    <lineage>
        <taxon>Bacteria</taxon>
        <taxon>Pseudomonadati</taxon>
        <taxon>Pseudomonadota</taxon>
        <taxon>Alphaproteobacteria</taxon>
        <taxon>Sphingomonadales</taxon>
        <taxon>Sphingomonadaceae</taxon>
        <taxon>Alterisphingorhabdus (ex Yan et al. 2024)</taxon>
    </lineage>
</organism>
<dbReference type="Pfam" id="PF12697">
    <property type="entry name" value="Abhydrolase_6"/>
    <property type="match status" value="1"/>
</dbReference>
<protein>
    <submittedName>
        <fullName evidence="2">Alpha/beta hydrolase</fullName>
    </submittedName>
</protein>